<feature type="compositionally biased region" description="Pro residues" evidence="1">
    <location>
        <begin position="72"/>
        <end position="81"/>
    </location>
</feature>
<evidence type="ECO:0000256" key="1">
    <source>
        <dbReference type="SAM" id="MobiDB-lite"/>
    </source>
</evidence>
<feature type="region of interest" description="Disordered" evidence="1">
    <location>
        <begin position="46"/>
        <end position="116"/>
    </location>
</feature>
<feature type="compositionally biased region" description="Basic and acidic residues" evidence="1">
    <location>
        <begin position="47"/>
        <end position="61"/>
    </location>
</feature>
<feature type="region of interest" description="Disordered" evidence="1">
    <location>
        <begin position="1"/>
        <end position="26"/>
    </location>
</feature>
<accession>A0A8H8DHD6</accession>
<dbReference type="Proteomes" id="UP000673691">
    <property type="component" value="Unassembled WGS sequence"/>
</dbReference>
<evidence type="ECO:0000313" key="2">
    <source>
        <dbReference type="EMBL" id="KAG5458256.1"/>
    </source>
</evidence>
<dbReference type="AlphaFoldDB" id="A0A8H8DHD6"/>
<keyword evidence="3" id="KW-1185">Reference proteome</keyword>
<proteinExistence type="predicted"/>
<sequence length="116" mass="12958">LRRVARCSPLARRARPPLGEAPPGCPRAVASPEWRGVDLFCRVQVQRGDDPQGRESHERKGVPLAKAETAPRPFPLGWPPPRSKKNKKTKNLNITARVSGLGLSREHCERQDDTEH</sequence>
<reference evidence="2 3" key="1">
    <citation type="journal article" name="Sci. Rep.">
        <title>Genome-scale phylogenetic analyses confirm Olpidium as the closest living zoosporic fungus to the non-flagellated, terrestrial fungi.</title>
        <authorList>
            <person name="Chang Y."/>
            <person name="Rochon D."/>
            <person name="Sekimoto S."/>
            <person name="Wang Y."/>
            <person name="Chovatia M."/>
            <person name="Sandor L."/>
            <person name="Salamov A."/>
            <person name="Grigoriev I.V."/>
            <person name="Stajich J.E."/>
            <person name="Spatafora J.W."/>
        </authorList>
    </citation>
    <scope>NUCLEOTIDE SEQUENCE [LARGE SCALE GENOMIC DNA]</scope>
    <source>
        <strain evidence="2">S191</strain>
    </source>
</reference>
<organism evidence="2 3">
    <name type="scientific">Olpidium bornovanus</name>
    <dbReference type="NCBI Taxonomy" id="278681"/>
    <lineage>
        <taxon>Eukaryota</taxon>
        <taxon>Fungi</taxon>
        <taxon>Fungi incertae sedis</taxon>
        <taxon>Olpidiomycota</taxon>
        <taxon>Olpidiomycotina</taxon>
        <taxon>Olpidiomycetes</taxon>
        <taxon>Olpidiales</taxon>
        <taxon>Olpidiaceae</taxon>
        <taxon>Olpidium</taxon>
    </lineage>
</organism>
<name>A0A8H8DHD6_9FUNG</name>
<gene>
    <name evidence="2" type="ORF">BJ554DRAFT_1556</name>
</gene>
<dbReference type="EMBL" id="JAEFCI010008774">
    <property type="protein sequence ID" value="KAG5458256.1"/>
    <property type="molecule type" value="Genomic_DNA"/>
</dbReference>
<comment type="caution">
    <text evidence="2">The sequence shown here is derived from an EMBL/GenBank/DDBJ whole genome shotgun (WGS) entry which is preliminary data.</text>
</comment>
<feature type="compositionally biased region" description="Basic and acidic residues" evidence="1">
    <location>
        <begin position="104"/>
        <end position="116"/>
    </location>
</feature>
<evidence type="ECO:0000313" key="3">
    <source>
        <dbReference type="Proteomes" id="UP000673691"/>
    </source>
</evidence>
<feature type="non-terminal residue" evidence="2">
    <location>
        <position position="1"/>
    </location>
</feature>
<protein>
    <submittedName>
        <fullName evidence="2">Uncharacterized protein</fullName>
    </submittedName>
</protein>